<dbReference type="Proteomes" id="UP000287972">
    <property type="component" value="Unassembled WGS sequence"/>
</dbReference>
<feature type="compositionally biased region" description="Pro residues" evidence="1">
    <location>
        <begin position="85"/>
        <end position="94"/>
    </location>
</feature>
<feature type="region of interest" description="Disordered" evidence="1">
    <location>
        <begin position="1"/>
        <end position="55"/>
    </location>
</feature>
<reference evidence="2 3" key="1">
    <citation type="submission" date="2017-06" db="EMBL/GenBank/DDBJ databases">
        <title>Comparative genomic analysis of Ambrosia Fusariam Clade fungi.</title>
        <authorList>
            <person name="Stajich J.E."/>
            <person name="Carrillo J."/>
            <person name="Kijimoto T."/>
            <person name="Eskalen A."/>
            <person name="O'Donnell K."/>
            <person name="Kasson M."/>
        </authorList>
    </citation>
    <scope>NUCLEOTIDE SEQUENCE [LARGE SCALE GENOMIC DNA]</scope>
    <source>
        <strain evidence="2 3">NRRL62606</strain>
    </source>
</reference>
<protein>
    <submittedName>
        <fullName evidence="2">Uncharacterized protein</fullName>
    </submittedName>
</protein>
<feature type="compositionally biased region" description="Basic residues" evidence="1">
    <location>
        <begin position="28"/>
        <end position="45"/>
    </location>
</feature>
<organism evidence="2 3">
    <name type="scientific">Fusarium floridanum</name>
    <dbReference type="NCBI Taxonomy" id="1325733"/>
    <lineage>
        <taxon>Eukaryota</taxon>
        <taxon>Fungi</taxon>
        <taxon>Dikarya</taxon>
        <taxon>Ascomycota</taxon>
        <taxon>Pezizomycotina</taxon>
        <taxon>Sordariomycetes</taxon>
        <taxon>Hypocreomycetidae</taxon>
        <taxon>Hypocreales</taxon>
        <taxon>Nectriaceae</taxon>
        <taxon>Fusarium</taxon>
        <taxon>Fusarium solani species complex</taxon>
    </lineage>
</organism>
<feature type="region of interest" description="Disordered" evidence="1">
    <location>
        <begin position="78"/>
        <end position="103"/>
    </location>
</feature>
<dbReference type="EMBL" id="NKCL01000251">
    <property type="protein sequence ID" value="RSL77382.1"/>
    <property type="molecule type" value="Genomic_DNA"/>
</dbReference>
<keyword evidence="3" id="KW-1185">Reference proteome</keyword>
<sequence>MKEKERHTHRPLPQWAPRVGSAVDVEPHKKKKKPKSRSHSRHSHRSHDLDRERVIERERIVPVPVPVPVEPRYDTYRYVDGPRRLPAPSPPRRVSPPRRMIEDDRTRIFISDREREYYRR</sequence>
<proteinExistence type="predicted"/>
<evidence type="ECO:0000256" key="1">
    <source>
        <dbReference type="SAM" id="MobiDB-lite"/>
    </source>
</evidence>
<evidence type="ECO:0000313" key="3">
    <source>
        <dbReference type="Proteomes" id="UP000287972"/>
    </source>
</evidence>
<name>A0A428RIP8_9HYPO</name>
<gene>
    <name evidence="2" type="ORF">CEP51_009121</name>
</gene>
<feature type="compositionally biased region" description="Basic and acidic residues" evidence="1">
    <location>
        <begin position="46"/>
        <end position="55"/>
    </location>
</feature>
<accession>A0A428RIP8</accession>
<dbReference type="AlphaFoldDB" id="A0A428RIP8"/>
<comment type="caution">
    <text evidence="2">The sequence shown here is derived from an EMBL/GenBank/DDBJ whole genome shotgun (WGS) entry which is preliminary data.</text>
</comment>
<evidence type="ECO:0000313" key="2">
    <source>
        <dbReference type="EMBL" id="RSL77382.1"/>
    </source>
</evidence>